<dbReference type="GO" id="GO:0020037">
    <property type="term" value="F:heme binding"/>
    <property type="evidence" value="ECO:0007669"/>
    <property type="project" value="InterPro"/>
</dbReference>
<accession>A0A061SEK3</accession>
<evidence type="ECO:0000256" key="2">
    <source>
        <dbReference type="ARBA" id="ARBA00023004"/>
    </source>
</evidence>
<reference evidence="5" key="1">
    <citation type="submission" date="2014-05" db="EMBL/GenBank/DDBJ databases">
        <title>The transcriptome of the halophilic microalga Tetraselmis sp. GSL018 isolated from the Great Salt Lake, Utah.</title>
        <authorList>
            <person name="Jinkerson R.E."/>
            <person name="D'Adamo S."/>
            <person name="Posewitz M.C."/>
        </authorList>
    </citation>
    <scope>NUCLEOTIDE SEQUENCE</scope>
    <source>
        <strain evidence="5">GSL018</strain>
    </source>
</reference>
<evidence type="ECO:0000259" key="4">
    <source>
        <dbReference type="PROSITE" id="PS51007"/>
    </source>
</evidence>
<dbReference type="InterPro" id="IPR009056">
    <property type="entry name" value="Cyt_c-like_dom"/>
</dbReference>
<dbReference type="GO" id="GO:0046872">
    <property type="term" value="F:metal ion binding"/>
    <property type="evidence" value="ECO:0007669"/>
    <property type="project" value="UniProtKB-KW"/>
</dbReference>
<dbReference type="GO" id="GO:0009055">
    <property type="term" value="F:electron transfer activity"/>
    <property type="evidence" value="ECO:0007669"/>
    <property type="project" value="InterPro"/>
</dbReference>
<keyword evidence="3" id="KW-0349">Heme</keyword>
<dbReference type="AlphaFoldDB" id="A0A061SEK3"/>
<evidence type="ECO:0000256" key="1">
    <source>
        <dbReference type="ARBA" id="ARBA00022723"/>
    </source>
</evidence>
<name>A0A061SEK3_9CHLO</name>
<evidence type="ECO:0000256" key="3">
    <source>
        <dbReference type="PROSITE-ProRule" id="PRU00433"/>
    </source>
</evidence>
<keyword evidence="1 3" id="KW-0479">Metal-binding</keyword>
<keyword evidence="2 3" id="KW-0408">Iron</keyword>
<dbReference type="PANTHER" id="PTHR15852">
    <property type="entry name" value="PLASTID TRANSCRIPTIONALLY ACTIVE PROTEIN"/>
    <property type="match status" value="1"/>
</dbReference>
<organism evidence="5">
    <name type="scientific">Tetraselmis sp. GSL018</name>
    <dbReference type="NCBI Taxonomy" id="582737"/>
    <lineage>
        <taxon>Eukaryota</taxon>
        <taxon>Viridiplantae</taxon>
        <taxon>Chlorophyta</taxon>
        <taxon>core chlorophytes</taxon>
        <taxon>Chlorodendrophyceae</taxon>
        <taxon>Chlorodendrales</taxon>
        <taxon>Chlorodendraceae</taxon>
        <taxon>Tetraselmis</taxon>
    </lineage>
</organism>
<gene>
    <name evidence="5" type="ORF">TSPGSL018_8598</name>
</gene>
<proteinExistence type="predicted"/>
<dbReference type="PROSITE" id="PS51007">
    <property type="entry name" value="CYTC"/>
    <property type="match status" value="1"/>
</dbReference>
<dbReference type="EMBL" id="GBEZ01004042">
    <property type="protein sequence ID" value="JAC81141.1"/>
    <property type="molecule type" value="Transcribed_RNA"/>
</dbReference>
<sequence length="160" mass="17633">MDITCVSRCNQALALEKGYASYRSKLPRLRFHSISLAAATHEVEYIKEKTGRTQGYPNLVNNLLKQAASRIERGETHCLHCKGKGYVPCHTCRGTGIAKPEKVKVHNSLERAFETLHHTVYNQATDQGQDFKVTNRCCGCHGRGKQVCGCCGGSGRRGPA</sequence>
<evidence type="ECO:0000313" key="5">
    <source>
        <dbReference type="EMBL" id="JAC81141.1"/>
    </source>
</evidence>
<protein>
    <recommendedName>
        <fullName evidence="4">Cytochrome c domain-containing protein</fullName>
    </recommendedName>
</protein>
<dbReference type="PANTHER" id="PTHR15852:SF54">
    <property type="entry name" value="PROTEIN SSUH2 HOMOLOG"/>
    <property type="match status" value="1"/>
</dbReference>
<feature type="domain" description="Cytochrome c" evidence="4">
    <location>
        <begin position="123"/>
        <end position="160"/>
    </location>
</feature>